<evidence type="ECO:0000313" key="1">
    <source>
        <dbReference type="EMBL" id="EFO16795.1"/>
    </source>
</evidence>
<gene>
    <name evidence="1" type="ORF">LOAG_11709</name>
</gene>
<dbReference type="InParanoid" id="A0A1S0TMI6"/>
<proteinExistence type="predicted"/>
<sequence length="103" mass="11906">MMVLCIPDVSEVISFYDQKKKEIETTQITIVNRKTQNTIDRSIDDLIVEELESFEIERWLKSFLSSLSTSSTSSSSLSSLSNIRNYYNISNYESILSVRIINR</sequence>
<dbReference type="KEGG" id="loa:LOAG_11709"/>
<dbReference type="AlphaFoldDB" id="A0A1S0TMI6"/>
<reference evidence="1" key="1">
    <citation type="submission" date="2012-04" db="EMBL/GenBank/DDBJ databases">
        <title>The Genome Sequence of Loa loa.</title>
        <authorList>
            <consortium name="The Broad Institute Genome Sequencing Platform"/>
            <consortium name="Broad Institute Genome Sequencing Center for Infectious Disease"/>
            <person name="Nutman T.B."/>
            <person name="Fink D.L."/>
            <person name="Russ C."/>
            <person name="Young S."/>
            <person name="Zeng Q."/>
            <person name="Gargeya S."/>
            <person name="Alvarado L."/>
            <person name="Berlin A."/>
            <person name="Chapman S.B."/>
            <person name="Chen Z."/>
            <person name="Freedman E."/>
            <person name="Gellesch M."/>
            <person name="Goldberg J."/>
            <person name="Griggs A."/>
            <person name="Gujja S."/>
            <person name="Heilman E.R."/>
            <person name="Heiman D."/>
            <person name="Howarth C."/>
            <person name="Mehta T."/>
            <person name="Neiman D."/>
            <person name="Pearson M."/>
            <person name="Roberts A."/>
            <person name="Saif S."/>
            <person name="Shea T."/>
            <person name="Shenoy N."/>
            <person name="Sisk P."/>
            <person name="Stolte C."/>
            <person name="Sykes S."/>
            <person name="White J."/>
            <person name="Yandava C."/>
            <person name="Haas B."/>
            <person name="Henn M.R."/>
            <person name="Nusbaum C."/>
            <person name="Birren B."/>
        </authorList>
    </citation>
    <scope>NUCLEOTIDE SEQUENCE [LARGE SCALE GENOMIC DNA]</scope>
</reference>
<name>A0A1S0TMI6_LOALO</name>
<dbReference type="RefSeq" id="XP_003147274.1">
    <property type="nucleotide sequence ID" value="XM_003147226.1"/>
</dbReference>
<dbReference type="EMBL" id="JH712116">
    <property type="protein sequence ID" value="EFO16795.1"/>
    <property type="molecule type" value="Genomic_DNA"/>
</dbReference>
<protein>
    <submittedName>
        <fullName evidence="1">Uncharacterized protein</fullName>
    </submittedName>
</protein>
<organism evidence="1">
    <name type="scientific">Loa loa</name>
    <name type="common">Eye worm</name>
    <name type="synonym">Filaria loa</name>
    <dbReference type="NCBI Taxonomy" id="7209"/>
    <lineage>
        <taxon>Eukaryota</taxon>
        <taxon>Metazoa</taxon>
        <taxon>Ecdysozoa</taxon>
        <taxon>Nematoda</taxon>
        <taxon>Chromadorea</taxon>
        <taxon>Rhabditida</taxon>
        <taxon>Spirurina</taxon>
        <taxon>Spiruromorpha</taxon>
        <taxon>Filarioidea</taxon>
        <taxon>Onchocercidae</taxon>
        <taxon>Loa</taxon>
    </lineage>
</organism>
<dbReference type="GeneID" id="9949166"/>
<dbReference type="CTD" id="9949166"/>
<accession>A0A1S0TMI6</accession>